<evidence type="ECO:0000256" key="9">
    <source>
        <dbReference type="ARBA" id="ARBA00023002"/>
    </source>
</evidence>
<accession>A0A9X2JMZ0</accession>
<dbReference type="InterPro" id="IPR005990">
    <property type="entry name" value="IMP_DH"/>
</dbReference>
<feature type="binding site" description="in other chain" evidence="13 17">
    <location>
        <position position="305"/>
    </location>
    <ligand>
        <name>K(+)</name>
        <dbReference type="ChEBI" id="CHEBI:29103"/>
        <note>ligand shared between two tetrameric partners</note>
    </ligand>
</feature>
<sequence length="495" mass="52800">MSNWDTKFAKKGFTFDDVLLIPAESHVLPNEVALGVQLAKNIKLNIPIISAGMDTVTESAMAIAMARQGGLGVIHKNMTIERQADEVRKVKRSESGVIIDPFFLTPENPVREAEALMKKYRISGVPIVETLENRKLAGIITNRDLRFVTDMSEKIGDVMTKEVLVTAPEGTSLKEAEAILQAHKIEKLPMVDKDGRLTGLITIKDIEKVVEFPDAAKDEHGRLLVAAAIGVTSDTFERATALLDAGADALVIDTAHGHSAGVIRKIKEIRAKFPEATLIAGNVATAAATRALYDVGVDVVKVGIGPGSICTTRVVAGVGVPQLTAIYDAAAVAREYGKTIIADGGIKYSGDIVKAIAAGGFAVMLGSMLAGTDEAPGETEIYQGRRFKTYRGMGSLAAMDSSHGSSDRYFQSGVNEANKLVPEGIEGRVAYKGSVADIIYQMVGGLRSGMGYCGSGDLNSLREDAQFVQITGAGLIESHPHDVQITKESPNYTRK</sequence>
<comment type="pathway">
    <text evidence="13 20">Purine metabolism; XMP biosynthesis via de novo pathway; XMP from IMP: step 1/1.</text>
</comment>
<evidence type="ECO:0000256" key="4">
    <source>
        <dbReference type="ARBA" id="ARBA00022723"/>
    </source>
</evidence>
<feature type="binding site" evidence="13 15">
    <location>
        <position position="423"/>
    </location>
    <ligand>
        <name>IMP</name>
        <dbReference type="ChEBI" id="CHEBI:58053"/>
    </ligand>
</feature>
<comment type="function">
    <text evidence="13">Catalyzes the conversion of inosine 5'-phosphate (IMP) to xanthosine 5'-phosphate (XMP), the first committed and rate-limiting step in the de novo synthesis of guanine nucleotides, and therefore plays an important role in the regulation of cell growth.</text>
</comment>
<dbReference type="GO" id="GO:0046872">
    <property type="term" value="F:metal ion binding"/>
    <property type="evidence" value="ECO:0007669"/>
    <property type="project" value="UniProtKB-UniRule"/>
</dbReference>
<dbReference type="PIRSF" id="PIRSF000130">
    <property type="entry name" value="IMPDH"/>
    <property type="match status" value="1"/>
</dbReference>
<dbReference type="SMART" id="SM01240">
    <property type="entry name" value="IMPDH"/>
    <property type="match status" value="1"/>
</dbReference>
<dbReference type="HAMAP" id="MF_01964">
    <property type="entry name" value="IMPDH"/>
    <property type="match status" value="1"/>
</dbReference>
<keyword evidence="9 13" id="KW-0560">Oxidoreductase</keyword>
<evidence type="ECO:0000256" key="10">
    <source>
        <dbReference type="ARBA" id="ARBA00023027"/>
    </source>
</evidence>
<proteinExistence type="inferred from homology"/>
<evidence type="ECO:0000256" key="12">
    <source>
        <dbReference type="ARBA" id="ARBA00048028"/>
    </source>
</evidence>
<evidence type="ECO:0000256" key="13">
    <source>
        <dbReference type="HAMAP-Rule" id="MF_01964"/>
    </source>
</evidence>
<evidence type="ECO:0000256" key="6">
    <source>
        <dbReference type="ARBA" id="ARBA00022749"/>
    </source>
</evidence>
<dbReference type="GO" id="GO:0000166">
    <property type="term" value="F:nucleotide binding"/>
    <property type="evidence" value="ECO:0007669"/>
    <property type="project" value="UniProtKB-UniRule"/>
</dbReference>
<dbReference type="Pfam" id="PF00571">
    <property type="entry name" value="CBS"/>
    <property type="match status" value="2"/>
</dbReference>
<evidence type="ECO:0000313" key="22">
    <source>
        <dbReference type="EMBL" id="MCP0887895.1"/>
    </source>
</evidence>
<keyword evidence="6 13" id="KW-0332">GMP biosynthesis</keyword>
<keyword evidence="4 13" id="KW-0479">Metal-binding</keyword>
<name>A0A9X2JMZ0_9LACO</name>
<dbReference type="InterPro" id="IPR001093">
    <property type="entry name" value="IMP_DH_GMPRt"/>
</dbReference>
<feature type="binding site" evidence="13">
    <location>
        <position position="478"/>
    </location>
    <ligand>
        <name>K(+)</name>
        <dbReference type="ChEBI" id="CHEBI:29103"/>
        <note>ligand shared between two tetrameric partners</note>
    </ligand>
</feature>
<keyword evidence="11 18" id="KW-0129">CBS domain</keyword>
<dbReference type="GO" id="GO:0006183">
    <property type="term" value="P:GTP biosynthetic process"/>
    <property type="evidence" value="ECO:0007669"/>
    <property type="project" value="TreeGrafter"/>
</dbReference>
<evidence type="ECO:0000256" key="7">
    <source>
        <dbReference type="ARBA" id="ARBA00022755"/>
    </source>
</evidence>
<evidence type="ECO:0000256" key="20">
    <source>
        <dbReference type="RuleBase" id="RU003928"/>
    </source>
</evidence>
<dbReference type="Proteomes" id="UP001139006">
    <property type="component" value="Unassembled WGS sequence"/>
</dbReference>
<keyword evidence="10 13" id="KW-0520">NAD</keyword>
<dbReference type="EC" id="1.1.1.205" evidence="13 20"/>
<keyword evidence="7 13" id="KW-0658">Purine biosynthesis</keyword>
<dbReference type="SUPFAM" id="SSF51412">
    <property type="entry name" value="Inosine monophosphate dehydrogenase (IMPDH)"/>
    <property type="match status" value="1"/>
</dbReference>
<feature type="active site" description="Thioimidate intermediate" evidence="13 14">
    <location>
        <position position="310"/>
    </location>
</feature>
<evidence type="ECO:0000256" key="5">
    <source>
        <dbReference type="ARBA" id="ARBA00022737"/>
    </source>
</evidence>
<dbReference type="PROSITE" id="PS51371">
    <property type="entry name" value="CBS"/>
    <property type="match status" value="2"/>
</dbReference>
<evidence type="ECO:0000256" key="11">
    <source>
        <dbReference type="ARBA" id="ARBA00023122"/>
    </source>
</evidence>
<feature type="binding site" evidence="13 15">
    <location>
        <begin position="390"/>
        <end position="394"/>
    </location>
    <ligand>
        <name>IMP</name>
        <dbReference type="ChEBI" id="CHEBI:58053"/>
    </ligand>
</feature>
<evidence type="ECO:0000256" key="14">
    <source>
        <dbReference type="PIRSR" id="PIRSR000130-1"/>
    </source>
</evidence>
<feature type="binding site" description="in other chain" evidence="13 17">
    <location>
        <position position="310"/>
    </location>
    <ligand>
        <name>K(+)</name>
        <dbReference type="ChEBI" id="CHEBI:29103"/>
        <note>ligand shared between two tetrameric partners</note>
    </ligand>
</feature>
<comment type="activity regulation">
    <text evidence="13">Mycophenolic acid (MPA) is a non-competitive inhibitor that prevents formation of the closed enzyme conformation by binding to the same site as the amobile flap. In contrast, mizoribine monophosphate (MZP) is a competitive inhibitor that induces the closed conformation. MPA is a potent inhibitor of mammalian IMPDHs but a poor inhibitor of the bacterial enzymes. MZP is a more potent inhibitor of bacterial IMPDH.</text>
</comment>
<dbReference type="RefSeq" id="WP_253362056.1">
    <property type="nucleotide sequence ID" value="NZ_JAIULA010000029.1"/>
</dbReference>
<evidence type="ECO:0000256" key="17">
    <source>
        <dbReference type="PIRSR" id="PIRSR000130-4"/>
    </source>
</evidence>
<comment type="subunit">
    <text evidence="3 13">Homotetramer.</text>
</comment>
<evidence type="ECO:0000256" key="3">
    <source>
        <dbReference type="ARBA" id="ARBA00011881"/>
    </source>
</evidence>
<evidence type="ECO:0000313" key="23">
    <source>
        <dbReference type="Proteomes" id="UP001139006"/>
    </source>
</evidence>
<dbReference type="AlphaFoldDB" id="A0A9X2JMZ0"/>
<comment type="caution">
    <text evidence="22">The sequence shown here is derived from an EMBL/GenBank/DDBJ whole genome shotgun (WGS) entry which is preliminary data.</text>
</comment>
<dbReference type="GO" id="GO:0003938">
    <property type="term" value="F:IMP dehydrogenase activity"/>
    <property type="evidence" value="ECO:0007669"/>
    <property type="project" value="UniProtKB-UniRule"/>
</dbReference>
<evidence type="ECO:0000259" key="21">
    <source>
        <dbReference type="PROSITE" id="PS51371"/>
    </source>
</evidence>
<dbReference type="CDD" id="cd04601">
    <property type="entry name" value="CBS_pair_IMPDH"/>
    <property type="match status" value="1"/>
</dbReference>
<dbReference type="Pfam" id="PF00478">
    <property type="entry name" value="IMPDH"/>
    <property type="match status" value="1"/>
</dbReference>
<gene>
    <name evidence="13 22" type="primary">guaB</name>
    <name evidence="22" type="ORF">LB941_11195</name>
</gene>
<protein>
    <recommendedName>
        <fullName evidence="13 20">Inosine-5'-monophosphate dehydrogenase</fullName>
        <shortName evidence="13">IMP dehydrogenase</shortName>
        <shortName evidence="13">IMPD</shortName>
        <shortName evidence="13">IMPDH</shortName>
        <ecNumber evidence="13 20">1.1.1.205</ecNumber>
    </recommendedName>
</protein>
<reference evidence="22 23" key="1">
    <citation type="journal article" date="2023" name="Int. J. Syst. Evol. Microbiol.">
        <title>Ligilactobacillus ubinensis sp. nov., a novel species isolated from the wild ferment of a durian fruit (Durio zibethinus).</title>
        <authorList>
            <person name="Heng Y.C."/>
            <person name="Menon N."/>
            <person name="Chen B."/>
            <person name="Loo B.Z.L."/>
            <person name="Wong G.W.J."/>
            <person name="Lim A.C.H."/>
            <person name="Silvaraju S."/>
            <person name="Kittelmann S."/>
        </authorList>
    </citation>
    <scope>NUCLEOTIDE SEQUENCE [LARGE SCALE GENOMIC DNA]</scope>
    <source>
        <strain evidence="22 23">WILCCON 0076</strain>
    </source>
</reference>
<keyword evidence="23" id="KW-1185">Reference proteome</keyword>
<dbReference type="NCBIfam" id="TIGR01302">
    <property type="entry name" value="IMP_dehydrog"/>
    <property type="match status" value="1"/>
</dbReference>
<dbReference type="CDD" id="cd00381">
    <property type="entry name" value="IMPDH"/>
    <property type="match status" value="1"/>
</dbReference>
<feature type="binding site" evidence="13">
    <location>
        <position position="477"/>
    </location>
    <ligand>
        <name>K(+)</name>
        <dbReference type="ChEBI" id="CHEBI:29103"/>
        <note>ligand shared between two tetrameric partners</note>
    </ligand>
</feature>
<dbReference type="InterPro" id="IPR013785">
    <property type="entry name" value="Aldolase_TIM"/>
</dbReference>
<feature type="binding site" evidence="13 16">
    <location>
        <begin position="303"/>
        <end position="305"/>
    </location>
    <ligand>
        <name>NAD(+)</name>
        <dbReference type="ChEBI" id="CHEBI:57540"/>
    </ligand>
</feature>
<comment type="caution">
    <text evidence="13">Lacks conserved residue(s) required for the propagation of feature annotation.</text>
</comment>
<dbReference type="PANTHER" id="PTHR11911:SF111">
    <property type="entry name" value="INOSINE-5'-MONOPHOSPHATE DEHYDROGENASE"/>
    <property type="match status" value="1"/>
</dbReference>
<evidence type="ECO:0000256" key="19">
    <source>
        <dbReference type="RuleBase" id="RU003927"/>
    </source>
</evidence>
<keyword evidence="8 13" id="KW-0630">Potassium</keyword>
<feature type="domain" description="CBS" evidence="21">
    <location>
        <begin position="159"/>
        <end position="219"/>
    </location>
</feature>
<dbReference type="InterPro" id="IPR046342">
    <property type="entry name" value="CBS_dom_sf"/>
</dbReference>
<dbReference type="Gene3D" id="3.20.20.70">
    <property type="entry name" value="Aldolase class I"/>
    <property type="match status" value="1"/>
</dbReference>
<dbReference type="InterPro" id="IPR000644">
    <property type="entry name" value="CBS_dom"/>
</dbReference>
<evidence type="ECO:0000256" key="2">
    <source>
        <dbReference type="ARBA" id="ARBA00005502"/>
    </source>
</evidence>
<dbReference type="GO" id="GO:0006177">
    <property type="term" value="P:GMP biosynthetic process"/>
    <property type="evidence" value="ECO:0007669"/>
    <property type="project" value="UniProtKB-UniRule"/>
</dbReference>
<comment type="catalytic activity">
    <reaction evidence="12 13 20">
        <text>IMP + NAD(+) + H2O = XMP + NADH + H(+)</text>
        <dbReference type="Rhea" id="RHEA:11708"/>
        <dbReference type="ChEBI" id="CHEBI:15377"/>
        <dbReference type="ChEBI" id="CHEBI:15378"/>
        <dbReference type="ChEBI" id="CHEBI:57464"/>
        <dbReference type="ChEBI" id="CHEBI:57540"/>
        <dbReference type="ChEBI" id="CHEBI:57945"/>
        <dbReference type="ChEBI" id="CHEBI:58053"/>
        <dbReference type="EC" id="1.1.1.205"/>
    </reaction>
</comment>
<evidence type="ECO:0000256" key="8">
    <source>
        <dbReference type="ARBA" id="ARBA00022958"/>
    </source>
</evidence>
<keyword evidence="5" id="KW-0677">Repeat</keyword>
<feature type="binding site" evidence="13 15">
    <location>
        <position position="308"/>
    </location>
    <ligand>
        <name>IMP</name>
        <dbReference type="ChEBI" id="CHEBI:58053"/>
    </ligand>
</feature>
<feature type="active site" description="Proton acceptor" evidence="13 14">
    <location>
        <position position="408"/>
    </location>
</feature>
<dbReference type="SUPFAM" id="SSF54631">
    <property type="entry name" value="CBS-domain pair"/>
    <property type="match status" value="1"/>
</dbReference>
<feature type="binding site" evidence="13 15">
    <location>
        <begin position="366"/>
        <end position="367"/>
    </location>
    <ligand>
        <name>IMP</name>
        <dbReference type="ChEBI" id="CHEBI:58053"/>
    </ligand>
</feature>
<dbReference type="FunFam" id="3.20.20.70:FF:000003">
    <property type="entry name" value="GMP reductase"/>
    <property type="match status" value="1"/>
</dbReference>
<feature type="binding site" evidence="16">
    <location>
        <begin position="253"/>
        <end position="255"/>
    </location>
    <ligand>
        <name>NAD(+)</name>
        <dbReference type="ChEBI" id="CHEBI:57540"/>
    </ligand>
</feature>
<organism evidence="22 23">
    <name type="scientific">Ligilactobacillus ubinensis</name>
    <dbReference type="NCBI Taxonomy" id="2876789"/>
    <lineage>
        <taxon>Bacteria</taxon>
        <taxon>Bacillati</taxon>
        <taxon>Bacillota</taxon>
        <taxon>Bacilli</taxon>
        <taxon>Lactobacillales</taxon>
        <taxon>Lactobacillaceae</taxon>
        <taxon>Ligilactobacillus</taxon>
    </lineage>
</organism>
<dbReference type="EMBL" id="JAIULA010000029">
    <property type="protein sequence ID" value="MCP0887895.1"/>
    <property type="molecule type" value="Genomic_DNA"/>
</dbReference>
<evidence type="ECO:0000256" key="1">
    <source>
        <dbReference type="ARBA" id="ARBA00001958"/>
    </source>
</evidence>
<dbReference type="PROSITE" id="PS00487">
    <property type="entry name" value="IMP_DH_GMP_RED"/>
    <property type="match status" value="1"/>
</dbReference>
<feature type="binding site" evidence="13">
    <location>
        <position position="253"/>
    </location>
    <ligand>
        <name>NAD(+)</name>
        <dbReference type="ChEBI" id="CHEBI:57540"/>
    </ligand>
</feature>
<feature type="binding site" evidence="13 15">
    <location>
        <begin position="343"/>
        <end position="345"/>
    </location>
    <ligand>
        <name>IMP</name>
        <dbReference type="ChEBI" id="CHEBI:58053"/>
    </ligand>
</feature>
<evidence type="ECO:0000256" key="18">
    <source>
        <dbReference type="PROSITE-ProRule" id="PRU00703"/>
    </source>
</evidence>
<dbReference type="SMART" id="SM00116">
    <property type="entry name" value="CBS"/>
    <property type="match status" value="2"/>
</dbReference>
<comment type="similarity">
    <text evidence="2 13 19">Belongs to the IMPDH/GMPR family.</text>
</comment>
<comment type="cofactor">
    <cofactor evidence="1 13">
        <name>K(+)</name>
        <dbReference type="ChEBI" id="CHEBI:29103"/>
    </cofactor>
</comment>
<feature type="domain" description="CBS" evidence="21">
    <location>
        <begin position="97"/>
        <end position="158"/>
    </location>
</feature>
<dbReference type="InterPro" id="IPR015875">
    <property type="entry name" value="IMP_DH/GMP_Rdtase_CS"/>
</dbReference>
<dbReference type="PANTHER" id="PTHR11911">
    <property type="entry name" value="INOSINE-5-MONOPHOSPHATE DEHYDROGENASE RELATED"/>
    <property type="match status" value="1"/>
</dbReference>
<evidence type="ECO:0000256" key="16">
    <source>
        <dbReference type="PIRSR" id="PIRSR000130-3"/>
    </source>
</evidence>
<feature type="binding site" description="in other chain" evidence="13 17">
    <location>
        <position position="307"/>
    </location>
    <ligand>
        <name>K(+)</name>
        <dbReference type="ChEBI" id="CHEBI:29103"/>
        <note>ligand shared between two tetrameric partners</note>
    </ligand>
</feature>
<evidence type="ECO:0000256" key="15">
    <source>
        <dbReference type="PIRSR" id="PIRSR000130-2"/>
    </source>
</evidence>
<feature type="binding site" evidence="13">
    <location>
        <position position="479"/>
    </location>
    <ligand>
        <name>K(+)</name>
        <dbReference type="ChEBI" id="CHEBI:29103"/>
        <note>ligand shared between two tetrameric partners</note>
    </ligand>
</feature>